<dbReference type="GO" id="GO:0003677">
    <property type="term" value="F:DNA binding"/>
    <property type="evidence" value="ECO:0007669"/>
    <property type="project" value="UniProtKB-UniRule"/>
</dbReference>
<dbReference type="SUPFAM" id="SSF46689">
    <property type="entry name" value="Homeodomain-like"/>
    <property type="match status" value="1"/>
</dbReference>
<feature type="region of interest" description="Disordered" evidence="5">
    <location>
        <begin position="1"/>
        <end position="23"/>
    </location>
</feature>
<dbReference type="Gene3D" id="1.10.357.10">
    <property type="entry name" value="Tetracycline Repressor, domain 2"/>
    <property type="match status" value="1"/>
</dbReference>
<keyword evidence="3" id="KW-0804">Transcription</keyword>
<dbReference type="SUPFAM" id="SSF48498">
    <property type="entry name" value="Tetracyclin repressor-like, C-terminal domain"/>
    <property type="match status" value="1"/>
</dbReference>
<keyword evidence="2 4" id="KW-0238">DNA-binding</keyword>
<dbReference type="PANTHER" id="PTHR47506:SF1">
    <property type="entry name" value="HTH-TYPE TRANSCRIPTIONAL REGULATOR YJDC"/>
    <property type="match status" value="1"/>
</dbReference>
<dbReference type="OrthoDB" id="116240at2"/>
<dbReference type="InterPro" id="IPR009057">
    <property type="entry name" value="Homeodomain-like_sf"/>
</dbReference>
<feature type="DNA-binding region" description="H-T-H motif" evidence="4">
    <location>
        <begin position="43"/>
        <end position="62"/>
    </location>
</feature>
<evidence type="ECO:0000256" key="3">
    <source>
        <dbReference type="ARBA" id="ARBA00023163"/>
    </source>
</evidence>
<dbReference type="Pfam" id="PF00440">
    <property type="entry name" value="TetR_N"/>
    <property type="match status" value="1"/>
</dbReference>
<name>A0A075K0J9_9GAMM</name>
<evidence type="ECO:0000256" key="5">
    <source>
        <dbReference type="SAM" id="MobiDB-lite"/>
    </source>
</evidence>
<dbReference type="InterPro" id="IPR001647">
    <property type="entry name" value="HTH_TetR"/>
</dbReference>
<evidence type="ECO:0000313" key="7">
    <source>
        <dbReference type="EMBL" id="AIF47866.1"/>
    </source>
</evidence>
<keyword evidence="1" id="KW-0805">Transcription regulation</keyword>
<evidence type="ECO:0000256" key="4">
    <source>
        <dbReference type="PROSITE-ProRule" id="PRU00335"/>
    </source>
</evidence>
<dbReference type="AlphaFoldDB" id="A0A075K0J9"/>
<dbReference type="Proteomes" id="UP000027987">
    <property type="component" value="Chromosome"/>
</dbReference>
<protein>
    <submittedName>
        <fullName evidence="7">TetR family transcriptional regulator</fullName>
    </submittedName>
</protein>
<organism evidence="7 8">
    <name type="scientific">Dyella japonica A8</name>
    <dbReference type="NCBI Taxonomy" id="1217721"/>
    <lineage>
        <taxon>Bacteria</taxon>
        <taxon>Pseudomonadati</taxon>
        <taxon>Pseudomonadota</taxon>
        <taxon>Gammaproteobacteria</taxon>
        <taxon>Lysobacterales</taxon>
        <taxon>Rhodanobacteraceae</taxon>
        <taxon>Dyella</taxon>
    </lineage>
</organism>
<evidence type="ECO:0000256" key="2">
    <source>
        <dbReference type="ARBA" id="ARBA00023125"/>
    </source>
</evidence>
<dbReference type="KEGG" id="dja:HY57_11620"/>
<dbReference type="EMBL" id="CP008884">
    <property type="protein sequence ID" value="AIF47866.1"/>
    <property type="molecule type" value="Genomic_DNA"/>
</dbReference>
<dbReference type="PATRIC" id="fig|1217721.7.peg.2400"/>
<evidence type="ECO:0000259" key="6">
    <source>
        <dbReference type="PROSITE" id="PS50977"/>
    </source>
</evidence>
<sequence length="204" mass="22210">MSTKRPPSAPPQEPPAEGKPKAAERIRRTARELFYREGIRAIGVEEIVTRAGVTKPSLYRSYASKDELAAEYLRDYEVAFWKVFEAGIPSHPGDARGQLMAYIEGLAQRATQAGYRGCGLTNAVVEYPGDDHPARKVAEEHKRTFRARLIELSTAMGAKEPALLADGLLLLLEGTYASGQMFGPGGPAASLVRIANQLIDASLR</sequence>
<evidence type="ECO:0000256" key="1">
    <source>
        <dbReference type="ARBA" id="ARBA00023015"/>
    </source>
</evidence>
<evidence type="ECO:0000313" key="8">
    <source>
        <dbReference type="Proteomes" id="UP000027987"/>
    </source>
</evidence>
<proteinExistence type="predicted"/>
<dbReference type="PRINTS" id="PR00455">
    <property type="entry name" value="HTHTETR"/>
</dbReference>
<keyword evidence="8" id="KW-1185">Reference proteome</keyword>
<gene>
    <name evidence="7" type="ORF">HY57_11620</name>
</gene>
<dbReference type="PROSITE" id="PS50977">
    <property type="entry name" value="HTH_TETR_2"/>
    <property type="match status" value="1"/>
</dbReference>
<dbReference type="PANTHER" id="PTHR47506">
    <property type="entry name" value="TRANSCRIPTIONAL REGULATORY PROTEIN"/>
    <property type="match status" value="1"/>
</dbReference>
<accession>A0A075K0J9</accession>
<feature type="domain" description="HTH tetR-type" evidence="6">
    <location>
        <begin position="20"/>
        <end position="80"/>
    </location>
</feature>
<dbReference type="InterPro" id="IPR036271">
    <property type="entry name" value="Tet_transcr_reg_TetR-rel_C_sf"/>
</dbReference>
<reference evidence="7 8" key="1">
    <citation type="submission" date="2014-07" db="EMBL/GenBank/DDBJ databases">
        <title>Complete Genome Sequence of Dyella japonica Strain A8 Isolated from Malaysian Tropical Soil.</title>
        <authorList>
            <person name="Hui R.K.H."/>
            <person name="Chen J.-W."/>
            <person name="Chan K.-G."/>
            <person name="Leung F.C.C."/>
        </authorList>
    </citation>
    <scope>NUCLEOTIDE SEQUENCE [LARGE SCALE GENOMIC DNA]</scope>
    <source>
        <strain evidence="7 8">A8</strain>
    </source>
</reference>
<dbReference type="HOGENOM" id="CLU_069356_23_1_6"/>
<dbReference type="RefSeq" id="WP_019467000.1">
    <property type="nucleotide sequence ID" value="NZ_ALOY01000180.1"/>
</dbReference>